<dbReference type="GeneID" id="15391862"/>
<dbReference type="RefSeq" id="WP_015589849.1">
    <property type="nucleotide sequence ID" value="NC_021169.1"/>
</dbReference>
<keyword evidence="6" id="KW-0227">DNA damage</keyword>
<dbReference type="CDD" id="cd06445">
    <property type="entry name" value="ATase"/>
    <property type="match status" value="1"/>
</dbReference>
<keyword evidence="7" id="KW-0234">DNA repair</keyword>
<organism evidence="10 11">
    <name type="scientific">Archaeoglobus sulfaticallidus PM70-1</name>
    <dbReference type="NCBI Taxonomy" id="387631"/>
    <lineage>
        <taxon>Archaea</taxon>
        <taxon>Methanobacteriati</taxon>
        <taxon>Methanobacteriota</taxon>
        <taxon>Archaeoglobi</taxon>
        <taxon>Archaeoglobales</taxon>
        <taxon>Archaeoglobaceae</taxon>
        <taxon>Archaeoglobus</taxon>
    </lineage>
</organism>
<evidence type="ECO:0000313" key="11">
    <source>
        <dbReference type="Proteomes" id="UP000013307"/>
    </source>
</evidence>
<dbReference type="KEGG" id="ast:Asulf_00216"/>
<gene>
    <name evidence="10" type="ORF">Asulf_00216</name>
</gene>
<evidence type="ECO:0000256" key="1">
    <source>
        <dbReference type="ARBA" id="ARBA00001286"/>
    </source>
</evidence>
<evidence type="ECO:0000256" key="6">
    <source>
        <dbReference type="ARBA" id="ARBA00022763"/>
    </source>
</evidence>
<dbReference type="HOGENOM" id="CLU_000445_52_2_2"/>
<dbReference type="PANTHER" id="PTHR10815:SF13">
    <property type="entry name" value="METHYLATED-DNA--PROTEIN-CYSTEINE METHYLTRANSFERASE"/>
    <property type="match status" value="1"/>
</dbReference>
<dbReference type="Proteomes" id="UP000013307">
    <property type="component" value="Chromosome"/>
</dbReference>
<evidence type="ECO:0000256" key="8">
    <source>
        <dbReference type="ARBA" id="ARBA00049348"/>
    </source>
</evidence>
<dbReference type="PANTHER" id="PTHR10815">
    <property type="entry name" value="METHYLATED-DNA--PROTEIN-CYSTEINE METHYLTRANSFERASE"/>
    <property type="match status" value="1"/>
</dbReference>
<dbReference type="eggNOG" id="arCOG02724">
    <property type="taxonomic scope" value="Archaea"/>
</dbReference>
<dbReference type="InterPro" id="IPR036388">
    <property type="entry name" value="WH-like_DNA-bd_sf"/>
</dbReference>
<name>N0BJA7_9EURY</name>
<dbReference type="InterPro" id="IPR001497">
    <property type="entry name" value="MethylDNA_cys_MeTrfase_AS"/>
</dbReference>
<sequence length="155" mass="17250">MRVISFDLPVGTFRVFLEDRYIVRSGFETGSFGDKATSKVRARLKSESRLENALRSYFDGEVVDLSDLVEIESDGFASEVLKVVSEIPYGKTLTYSQVADRINSRAYRAVGKALRNNPVPVIIPCHRVVAKNGIGGYSSGIEIKKYLLRLEGVEI</sequence>
<evidence type="ECO:0000256" key="3">
    <source>
        <dbReference type="ARBA" id="ARBA00011918"/>
    </source>
</evidence>
<evidence type="ECO:0000256" key="7">
    <source>
        <dbReference type="ARBA" id="ARBA00023204"/>
    </source>
</evidence>
<dbReference type="EMBL" id="CP005290">
    <property type="protein sequence ID" value="AGK60250.1"/>
    <property type="molecule type" value="Genomic_DNA"/>
</dbReference>
<dbReference type="InterPro" id="IPR014048">
    <property type="entry name" value="MethylDNA_cys_MeTrfase_DNA-bd"/>
</dbReference>
<comment type="catalytic activity">
    <reaction evidence="1">
        <text>a 4-O-methyl-thymidine in DNA + L-cysteinyl-[protein] = a thymidine in DNA + S-methyl-L-cysteinyl-[protein]</text>
        <dbReference type="Rhea" id="RHEA:53428"/>
        <dbReference type="Rhea" id="RHEA-COMP:10131"/>
        <dbReference type="Rhea" id="RHEA-COMP:10132"/>
        <dbReference type="Rhea" id="RHEA-COMP:13555"/>
        <dbReference type="Rhea" id="RHEA-COMP:13556"/>
        <dbReference type="ChEBI" id="CHEBI:29950"/>
        <dbReference type="ChEBI" id="CHEBI:82612"/>
        <dbReference type="ChEBI" id="CHEBI:137386"/>
        <dbReference type="ChEBI" id="CHEBI:137387"/>
        <dbReference type="EC" id="2.1.1.63"/>
    </reaction>
</comment>
<proteinExistence type="inferred from homology"/>
<dbReference type="NCBIfam" id="TIGR00589">
    <property type="entry name" value="ogt"/>
    <property type="match status" value="1"/>
</dbReference>
<dbReference type="GO" id="GO:0032259">
    <property type="term" value="P:methylation"/>
    <property type="evidence" value="ECO:0007669"/>
    <property type="project" value="UniProtKB-KW"/>
</dbReference>
<accession>N0BJA7</accession>
<keyword evidence="4 10" id="KW-0489">Methyltransferase</keyword>
<reference evidence="10 11" key="1">
    <citation type="journal article" date="2013" name="Genome Announc.">
        <title>Complete Genome Sequence of the Thermophilic and Facultatively Chemolithoautotrophic Sulfate Reducer Archaeoglobus sulfaticallidus Strain PM70-1T.</title>
        <authorList>
            <person name="Stokke R."/>
            <person name="Hocking W.P."/>
            <person name="Steinsbu B.O."/>
            <person name="Steen I.H."/>
        </authorList>
    </citation>
    <scope>NUCLEOTIDE SEQUENCE [LARGE SCALE GENOMIC DNA]</scope>
    <source>
        <strain evidence="10">PM70-1</strain>
    </source>
</reference>
<evidence type="ECO:0000256" key="4">
    <source>
        <dbReference type="ARBA" id="ARBA00022603"/>
    </source>
</evidence>
<dbReference type="FunFam" id="1.10.10.10:FF:000214">
    <property type="entry name" value="Methylated-DNA--protein-cysteine methyltransferase"/>
    <property type="match status" value="1"/>
</dbReference>
<evidence type="ECO:0000256" key="5">
    <source>
        <dbReference type="ARBA" id="ARBA00022679"/>
    </source>
</evidence>
<dbReference type="OrthoDB" id="372118at2157"/>
<evidence type="ECO:0000256" key="2">
    <source>
        <dbReference type="ARBA" id="ARBA00008711"/>
    </source>
</evidence>
<keyword evidence="11" id="KW-1185">Reference proteome</keyword>
<dbReference type="GO" id="GO:0006281">
    <property type="term" value="P:DNA repair"/>
    <property type="evidence" value="ECO:0007669"/>
    <property type="project" value="UniProtKB-KW"/>
</dbReference>
<dbReference type="STRING" id="387631.Asulf_00216"/>
<dbReference type="AlphaFoldDB" id="N0BJA7"/>
<dbReference type="SUPFAM" id="SSF46767">
    <property type="entry name" value="Methylated DNA-protein cysteine methyltransferase, C-terminal domain"/>
    <property type="match status" value="1"/>
</dbReference>
<keyword evidence="5 10" id="KW-0808">Transferase</keyword>
<dbReference type="EC" id="2.1.1.63" evidence="3"/>
<dbReference type="InterPro" id="IPR036217">
    <property type="entry name" value="MethylDNA_cys_MeTrfase_DNAb"/>
</dbReference>
<dbReference type="GO" id="GO:0003908">
    <property type="term" value="F:methylated-DNA-[protein]-cysteine S-methyltransferase activity"/>
    <property type="evidence" value="ECO:0007669"/>
    <property type="project" value="UniProtKB-EC"/>
</dbReference>
<protein>
    <recommendedName>
        <fullName evidence="3">methylated-DNA--[protein]-cysteine S-methyltransferase</fullName>
        <ecNumber evidence="3">2.1.1.63</ecNumber>
    </recommendedName>
</protein>
<feature type="domain" description="Methylated-DNA-[protein]-cysteine S-methyltransferase DNA binding" evidence="9">
    <location>
        <begin position="76"/>
        <end position="153"/>
    </location>
</feature>
<comment type="catalytic activity">
    <reaction evidence="8">
        <text>a 6-O-methyl-2'-deoxyguanosine in DNA + L-cysteinyl-[protein] = S-methyl-L-cysteinyl-[protein] + a 2'-deoxyguanosine in DNA</text>
        <dbReference type="Rhea" id="RHEA:24000"/>
        <dbReference type="Rhea" id="RHEA-COMP:10131"/>
        <dbReference type="Rhea" id="RHEA-COMP:10132"/>
        <dbReference type="Rhea" id="RHEA-COMP:11367"/>
        <dbReference type="Rhea" id="RHEA-COMP:11368"/>
        <dbReference type="ChEBI" id="CHEBI:29950"/>
        <dbReference type="ChEBI" id="CHEBI:82612"/>
        <dbReference type="ChEBI" id="CHEBI:85445"/>
        <dbReference type="ChEBI" id="CHEBI:85448"/>
        <dbReference type="EC" id="2.1.1.63"/>
    </reaction>
</comment>
<comment type="similarity">
    <text evidence="2">Belongs to the MGMT family.</text>
</comment>
<evidence type="ECO:0000259" key="9">
    <source>
        <dbReference type="Pfam" id="PF01035"/>
    </source>
</evidence>
<dbReference type="Pfam" id="PF01035">
    <property type="entry name" value="DNA_binding_1"/>
    <property type="match status" value="1"/>
</dbReference>
<dbReference type="PROSITE" id="PS00374">
    <property type="entry name" value="MGMT"/>
    <property type="match status" value="1"/>
</dbReference>
<dbReference type="Gene3D" id="1.10.10.10">
    <property type="entry name" value="Winged helix-like DNA-binding domain superfamily/Winged helix DNA-binding domain"/>
    <property type="match status" value="1"/>
</dbReference>
<evidence type="ECO:0000313" key="10">
    <source>
        <dbReference type="EMBL" id="AGK60250.1"/>
    </source>
</evidence>